<protein>
    <submittedName>
        <fullName evidence="2">Uncharacterized protein</fullName>
    </submittedName>
</protein>
<evidence type="ECO:0000313" key="3">
    <source>
        <dbReference type="Proteomes" id="UP000310200"/>
    </source>
</evidence>
<evidence type="ECO:0000256" key="1">
    <source>
        <dbReference type="SAM" id="MobiDB-lite"/>
    </source>
</evidence>
<feature type="region of interest" description="Disordered" evidence="1">
    <location>
        <begin position="11"/>
        <end position="46"/>
    </location>
</feature>
<dbReference type="Proteomes" id="UP000310200">
    <property type="component" value="Unassembled WGS sequence"/>
</dbReference>
<reference evidence="2 3" key="1">
    <citation type="journal article" date="2019" name="Philos. Trans. R. Soc. Lond., B, Biol. Sci.">
        <title>Ant behaviour and brain gene expression of defending hosts depend on the ecological success of the intruding social parasite.</title>
        <authorList>
            <person name="Kaur R."/>
            <person name="Stoldt M."/>
            <person name="Jongepier E."/>
            <person name="Feldmeyer B."/>
            <person name="Menzel F."/>
            <person name="Bornberg-Bauer E."/>
            <person name="Foitzik S."/>
        </authorList>
    </citation>
    <scope>NUCLEOTIDE SEQUENCE [LARGE SCALE GENOMIC DNA]</scope>
    <source>
        <tissue evidence="2">Whole body</tissue>
    </source>
</reference>
<comment type="caution">
    <text evidence="2">The sequence shown here is derived from an EMBL/GenBank/DDBJ whole genome shotgun (WGS) entry which is preliminary data.</text>
</comment>
<proteinExistence type="predicted"/>
<dbReference type="AlphaFoldDB" id="A0A4S2KNH3"/>
<sequence>MVLYVKTIRGDKGRECSTRSVKRSDLLENEEDYDNYEEEDEEEEEEETLEVVVVVVEVEEVVVHGTAAVEDNGRGRERVMAPANLAAARGRRRLRFWAAKHKVERPRRCSNRDVTGREKENARERERRKERDSPPRENVSRAVGLYTPLPLFLPSRRRGRDGSKRGAHSFRYARMEGREVYSFVTGKMMGRKG</sequence>
<keyword evidence="3" id="KW-1185">Reference proteome</keyword>
<feature type="compositionally biased region" description="Acidic residues" evidence="1">
    <location>
        <begin position="27"/>
        <end position="46"/>
    </location>
</feature>
<feature type="compositionally biased region" description="Basic and acidic residues" evidence="1">
    <location>
        <begin position="11"/>
        <end position="26"/>
    </location>
</feature>
<accession>A0A4S2KNH3</accession>
<dbReference type="EMBL" id="QBLH01001836">
    <property type="protein sequence ID" value="TGZ50906.1"/>
    <property type="molecule type" value="Genomic_DNA"/>
</dbReference>
<organism evidence="2 3">
    <name type="scientific">Temnothorax longispinosus</name>
    <dbReference type="NCBI Taxonomy" id="300112"/>
    <lineage>
        <taxon>Eukaryota</taxon>
        <taxon>Metazoa</taxon>
        <taxon>Ecdysozoa</taxon>
        <taxon>Arthropoda</taxon>
        <taxon>Hexapoda</taxon>
        <taxon>Insecta</taxon>
        <taxon>Pterygota</taxon>
        <taxon>Neoptera</taxon>
        <taxon>Endopterygota</taxon>
        <taxon>Hymenoptera</taxon>
        <taxon>Apocrita</taxon>
        <taxon>Aculeata</taxon>
        <taxon>Formicoidea</taxon>
        <taxon>Formicidae</taxon>
        <taxon>Myrmicinae</taxon>
        <taxon>Temnothorax</taxon>
    </lineage>
</organism>
<feature type="compositionally biased region" description="Basic and acidic residues" evidence="1">
    <location>
        <begin position="107"/>
        <end position="139"/>
    </location>
</feature>
<feature type="region of interest" description="Disordered" evidence="1">
    <location>
        <begin position="107"/>
        <end position="140"/>
    </location>
</feature>
<name>A0A4S2KNH3_9HYME</name>
<gene>
    <name evidence="2" type="ORF">DBV15_07298</name>
</gene>
<evidence type="ECO:0000313" key="2">
    <source>
        <dbReference type="EMBL" id="TGZ50906.1"/>
    </source>
</evidence>